<dbReference type="GeneTree" id="ENSGT00390000008765"/>
<evidence type="ECO:0000313" key="3">
    <source>
        <dbReference type="Proteomes" id="UP000694425"/>
    </source>
</evidence>
<feature type="compositionally biased region" description="Basic and acidic residues" evidence="1">
    <location>
        <begin position="127"/>
        <end position="136"/>
    </location>
</feature>
<proteinExistence type="predicted"/>
<accession>A0A8C7EW00</accession>
<dbReference type="Ensembl" id="ENSNVIT00000031459.1">
    <property type="protein sequence ID" value="ENSNVIP00000027122.1"/>
    <property type="gene ID" value="ENSNVIG00000020991.1"/>
</dbReference>
<feature type="compositionally biased region" description="Basic and acidic residues" evidence="1">
    <location>
        <begin position="97"/>
        <end position="108"/>
    </location>
</feature>
<evidence type="ECO:0000256" key="1">
    <source>
        <dbReference type="SAM" id="MobiDB-lite"/>
    </source>
</evidence>
<evidence type="ECO:0000313" key="2">
    <source>
        <dbReference type="Ensembl" id="ENSNVIP00000027122.1"/>
    </source>
</evidence>
<feature type="compositionally biased region" description="Low complexity" evidence="1">
    <location>
        <begin position="159"/>
        <end position="168"/>
    </location>
</feature>
<sequence>MLLQACEGRTAHKAARLGITMKAKLARLEAQEQAFLARLKGQDPGTPHPQSESKPPKKKKKKKQKERDAIATARRAEECGGDASQADGRSRKKTRRKPEAVVAEEKEGAAVGSADRGAAGVSGPGEQESRERADERHRKRKRRQHRAEEPGVPDGGAQGQEAESSQSSRFPPLVCRLRRGVRMRHTDRGSEGRGASGKGQEGTDGIGTPAPPARSPPSREISERARPGNRRSRTPAVAGEGEDPTGATYLRGHFTKERDFHFLTLGHQRCEERLVRPFGVINGWLVALEERRRVVRARVPEAPPPGSSPTHSRRA</sequence>
<keyword evidence="3" id="KW-1185">Reference proteome</keyword>
<organism evidence="2 3">
    <name type="scientific">Neovison vison</name>
    <name type="common">American mink</name>
    <name type="synonym">Mustela vison</name>
    <dbReference type="NCBI Taxonomy" id="452646"/>
    <lineage>
        <taxon>Eukaryota</taxon>
        <taxon>Metazoa</taxon>
        <taxon>Chordata</taxon>
        <taxon>Craniata</taxon>
        <taxon>Vertebrata</taxon>
        <taxon>Euteleostomi</taxon>
        <taxon>Mammalia</taxon>
        <taxon>Eutheria</taxon>
        <taxon>Laurasiatheria</taxon>
        <taxon>Carnivora</taxon>
        <taxon>Caniformia</taxon>
        <taxon>Musteloidea</taxon>
        <taxon>Mustelidae</taxon>
        <taxon>Mustelinae</taxon>
        <taxon>Neogale</taxon>
    </lineage>
</organism>
<reference evidence="2" key="1">
    <citation type="submission" date="2025-08" db="UniProtKB">
        <authorList>
            <consortium name="Ensembl"/>
        </authorList>
    </citation>
    <scope>IDENTIFICATION</scope>
</reference>
<feature type="compositionally biased region" description="Gly residues" evidence="1">
    <location>
        <begin position="192"/>
        <end position="205"/>
    </location>
</feature>
<protein>
    <submittedName>
        <fullName evidence="2">Uncharacterized protein</fullName>
    </submittedName>
</protein>
<reference evidence="2" key="2">
    <citation type="submission" date="2025-09" db="UniProtKB">
        <authorList>
            <consortium name="Ensembl"/>
        </authorList>
    </citation>
    <scope>IDENTIFICATION</scope>
</reference>
<dbReference type="PANTHER" id="PTHR23149:SF9">
    <property type="entry name" value="G PATCH DOMAIN-CONTAINING PROTEIN 4"/>
    <property type="match status" value="1"/>
</dbReference>
<dbReference type="Proteomes" id="UP000694425">
    <property type="component" value="Unplaced"/>
</dbReference>
<dbReference type="GO" id="GO:0005730">
    <property type="term" value="C:nucleolus"/>
    <property type="evidence" value="ECO:0007669"/>
    <property type="project" value="TreeGrafter"/>
</dbReference>
<feature type="compositionally biased region" description="Basic and acidic residues" evidence="1">
    <location>
        <begin position="65"/>
        <end position="78"/>
    </location>
</feature>
<dbReference type="InterPro" id="IPR050656">
    <property type="entry name" value="PINX1"/>
</dbReference>
<dbReference type="PANTHER" id="PTHR23149">
    <property type="entry name" value="G PATCH DOMAIN CONTAINING PROTEIN"/>
    <property type="match status" value="1"/>
</dbReference>
<feature type="region of interest" description="Disordered" evidence="1">
    <location>
        <begin position="35"/>
        <end position="249"/>
    </location>
</feature>
<dbReference type="AlphaFoldDB" id="A0A8C7EW00"/>
<name>A0A8C7EW00_NEOVI</name>